<evidence type="ECO:0000256" key="1">
    <source>
        <dbReference type="ARBA" id="ARBA00007074"/>
    </source>
</evidence>
<gene>
    <name evidence="7" type="ORF">CLV47_12633</name>
</gene>
<sequence length="344" mass="34677">MAPSKRNAVVCTMATVVASLGLGLLPSAAHADPATSSETSSSVQAQVIKMQGDLANANEKYLDAKIELDKQTAAAAAAQTQFDAAKADVDAAKVQVAAIGATSYKTSNAQSLQAILTSSSPQDLIDQLGTLDTISAYNAQTLAKYAKAQKSAAANKTAIDGAKAAAAAAEKQISDKKAYYEAELPTLQAKLATLTAAQQVQVDQASGQTQGASAPKAVTAPAAAPTAAPAASGSAAQVVTTAMAQQGKPYVFGAAGPGSFDCSGLTMYAYASIGISLPHSSGAQRGYGTPVSLSALAPGDLVFAPGHVAIYIGNGTVVHAPTPGSPVRTMPMKYMNFDAARRLV</sequence>
<dbReference type="GO" id="GO:0008234">
    <property type="term" value="F:cysteine-type peptidase activity"/>
    <property type="evidence" value="ECO:0007669"/>
    <property type="project" value="UniProtKB-KW"/>
</dbReference>
<protein>
    <submittedName>
        <fullName evidence="7">Cell wall-associated NlpC family hydrolase</fullName>
    </submittedName>
</protein>
<keyword evidence="5" id="KW-0732">Signal</keyword>
<proteinExistence type="inferred from homology"/>
<reference evidence="7 8" key="1">
    <citation type="submission" date="2018-03" db="EMBL/GenBank/DDBJ databases">
        <title>Genomic Encyclopedia of Archaeal and Bacterial Type Strains, Phase II (KMG-II): from individual species to whole genera.</title>
        <authorList>
            <person name="Goeker M."/>
        </authorList>
    </citation>
    <scope>NUCLEOTIDE SEQUENCE [LARGE SCALE GENOMIC DNA]</scope>
    <source>
        <strain evidence="7 8">DSM 100065</strain>
    </source>
</reference>
<name>A0A2T0Z8S5_9ACTN</name>
<evidence type="ECO:0000259" key="6">
    <source>
        <dbReference type="PROSITE" id="PS51935"/>
    </source>
</evidence>
<evidence type="ECO:0000256" key="5">
    <source>
        <dbReference type="SAM" id="SignalP"/>
    </source>
</evidence>
<dbReference type="Gene3D" id="6.10.250.3150">
    <property type="match status" value="1"/>
</dbReference>
<organism evidence="7 8">
    <name type="scientific">Antricoccus suffuscus</name>
    <dbReference type="NCBI Taxonomy" id="1629062"/>
    <lineage>
        <taxon>Bacteria</taxon>
        <taxon>Bacillati</taxon>
        <taxon>Actinomycetota</taxon>
        <taxon>Actinomycetes</taxon>
        <taxon>Geodermatophilales</taxon>
        <taxon>Antricoccaceae</taxon>
        <taxon>Antricoccus</taxon>
    </lineage>
</organism>
<evidence type="ECO:0000256" key="4">
    <source>
        <dbReference type="ARBA" id="ARBA00022807"/>
    </source>
</evidence>
<dbReference type="PANTHER" id="PTHR47359:SF3">
    <property type="entry name" value="NLP_P60 DOMAIN-CONTAINING PROTEIN-RELATED"/>
    <property type="match status" value="1"/>
</dbReference>
<dbReference type="InterPro" id="IPR000064">
    <property type="entry name" value="NLP_P60_dom"/>
</dbReference>
<keyword evidence="3 7" id="KW-0378">Hydrolase</keyword>
<keyword evidence="4" id="KW-0788">Thiol protease</keyword>
<dbReference type="InterPro" id="IPR051794">
    <property type="entry name" value="PG_Endopeptidase_C40"/>
</dbReference>
<feature type="chain" id="PRO_5015648027" evidence="5">
    <location>
        <begin position="32"/>
        <end position="344"/>
    </location>
</feature>
<dbReference type="AlphaFoldDB" id="A0A2T0Z8S5"/>
<dbReference type="PROSITE" id="PS51935">
    <property type="entry name" value="NLPC_P60"/>
    <property type="match status" value="1"/>
</dbReference>
<comment type="caution">
    <text evidence="7">The sequence shown here is derived from an EMBL/GenBank/DDBJ whole genome shotgun (WGS) entry which is preliminary data.</text>
</comment>
<comment type="similarity">
    <text evidence="1">Belongs to the peptidase C40 family.</text>
</comment>
<dbReference type="InterPro" id="IPR038765">
    <property type="entry name" value="Papain-like_cys_pep_sf"/>
</dbReference>
<dbReference type="GO" id="GO:0006508">
    <property type="term" value="P:proteolysis"/>
    <property type="evidence" value="ECO:0007669"/>
    <property type="project" value="UniProtKB-KW"/>
</dbReference>
<accession>A0A2T0Z8S5</accession>
<feature type="domain" description="NlpC/P60" evidence="6">
    <location>
        <begin position="232"/>
        <end position="344"/>
    </location>
</feature>
<dbReference type="SUPFAM" id="SSF54001">
    <property type="entry name" value="Cysteine proteinases"/>
    <property type="match status" value="1"/>
</dbReference>
<feature type="signal peptide" evidence="5">
    <location>
        <begin position="1"/>
        <end position="31"/>
    </location>
</feature>
<dbReference type="Gene3D" id="3.90.1720.10">
    <property type="entry name" value="endopeptidase domain like (from Nostoc punctiforme)"/>
    <property type="match status" value="1"/>
</dbReference>
<dbReference type="Proteomes" id="UP000237752">
    <property type="component" value="Unassembled WGS sequence"/>
</dbReference>
<evidence type="ECO:0000256" key="2">
    <source>
        <dbReference type="ARBA" id="ARBA00022670"/>
    </source>
</evidence>
<dbReference type="PANTHER" id="PTHR47359">
    <property type="entry name" value="PEPTIDOGLYCAN DL-ENDOPEPTIDASE CWLO"/>
    <property type="match status" value="1"/>
</dbReference>
<evidence type="ECO:0000256" key="3">
    <source>
        <dbReference type="ARBA" id="ARBA00022801"/>
    </source>
</evidence>
<keyword evidence="8" id="KW-1185">Reference proteome</keyword>
<dbReference type="EMBL" id="PVUE01000026">
    <property type="protein sequence ID" value="PRZ32759.1"/>
    <property type="molecule type" value="Genomic_DNA"/>
</dbReference>
<evidence type="ECO:0000313" key="8">
    <source>
        <dbReference type="Proteomes" id="UP000237752"/>
    </source>
</evidence>
<keyword evidence="2" id="KW-0645">Protease</keyword>
<evidence type="ECO:0000313" key="7">
    <source>
        <dbReference type="EMBL" id="PRZ32759.1"/>
    </source>
</evidence>
<dbReference type="Pfam" id="PF00877">
    <property type="entry name" value="NLPC_P60"/>
    <property type="match status" value="1"/>
</dbReference>